<protein>
    <submittedName>
        <fullName evidence="3">Response regulator</fullName>
    </submittedName>
</protein>
<dbReference type="GO" id="GO:0000160">
    <property type="term" value="P:phosphorelay signal transduction system"/>
    <property type="evidence" value="ECO:0007669"/>
    <property type="project" value="InterPro"/>
</dbReference>
<dbReference type="Proteomes" id="UP000473525">
    <property type="component" value="Unassembled WGS sequence"/>
</dbReference>
<dbReference type="PROSITE" id="PS50110">
    <property type="entry name" value="RESPONSE_REGULATORY"/>
    <property type="match status" value="1"/>
</dbReference>
<feature type="domain" description="Response regulatory" evidence="2">
    <location>
        <begin position="17"/>
        <end position="144"/>
    </location>
</feature>
<evidence type="ECO:0000259" key="2">
    <source>
        <dbReference type="PROSITE" id="PS50110"/>
    </source>
</evidence>
<proteinExistence type="predicted"/>
<dbReference type="RefSeq" id="WP_157346602.1">
    <property type="nucleotide sequence ID" value="NZ_WSEK01000005.1"/>
</dbReference>
<gene>
    <name evidence="3" type="ORF">GON03_20890</name>
</gene>
<name>A0A6L6XW76_9ACTN</name>
<dbReference type="Gene3D" id="3.40.50.2300">
    <property type="match status" value="1"/>
</dbReference>
<sequence length="159" mass="16823">MHRFDRTRNDPEHHHPPILVVDRDVAFAEAVRTAVTAGHLVNPVLACPDPRTALGDLTAGAQGGARARSRPIAAVVSFDFEDRRGQHLLRSIGQSPTLRLIPVVVVGQGVDADEVREAMDLGAAAYLSKLVASHVLLDIIRGLGMPWALAGPAPAAGVV</sequence>
<dbReference type="InterPro" id="IPR001789">
    <property type="entry name" value="Sig_transdc_resp-reg_receiver"/>
</dbReference>
<dbReference type="SUPFAM" id="SSF52172">
    <property type="entry name" value="CheY-like"/>
    <property type="match status" value="1"/>
</dbReference>
<accession>A0A6L6XW76</accession>
<dbReference type="AlphaFoldDB" id="A0A6L6XW76"/>
<dbReference type="EMBL" id="WSEK01000005">
    <property type="protein sequence ID" value="MVQ51644.1"/>
    <property type="molecule type" value="Genomic_DNA"/>
</dbReference>
<comment type="caution">
    <text evidence="1">Lacks conserved residue(s) required for the propagation of feature annotation.</text>
</comment>
<comment type="caution">
    <text evidence="3">The sequence shown here is derived from an EMBL/GenBank/DDBJ whole genome shotgun (WGS) entry which is preliminary data.</text>
</comment>
<organism evidence="3 4">
    <name type="scientific">Nocardioides agri</name>
    <dbReference type="NCBI Taxonomy" id="2682843"/>
    <lineage>
        <taxon>Bacteria</taxon>
        <taxon>Bacillati</taxon>
        <taxon>Actinomycetota</taxon>
        <taxon>Actinomycetes</taxon>
        <taxon>Propionibacteriales</taxon>
        <taxon>Nocardioidaceae</taxon>
        <taxon>Nocardioides</taxon>
    </lineage>
</organism>
<evidence type="ECO:0000313" key="4">
    <source>
        <dbReference type="Proteomes" id="UP000473525"/>
    </source>
</evidence>
<evidence type="ECO:0000313" key="3">
    <source>
        <dbReference type="EMBL" id="MVQ51644.1"/>
    </source>
</evidence>
<keyword evidence="4" id="KW-1185">Reference proteome</keyword>
<dbReference type="InterPro" id="IPR011006">
    <property type="entry name" value="CheY-like_superfamily"/>
</dbReference>
<evidence type="ECO:0000256" key="1">
    <source>
        <dbReference type="PROSITE-ProRule" id="PRU00169"/>
    </source>
</evidence>
<reference evidence="3 4" key="1">
    <citation type="submission" date="2019-12" db="EMBL/GenBank/DDBJ databases">
        <authorList>
            <person name="Huq M.A."/>
        </authorList>
    </citation>
    <scope>NUCLEOTIDE SEQUENCE [LARGE SCALE GENOMIC DNA]</scope>
    <source>
        <strain evidence="3 4">MAH-18</strain>
    </source>
</reference>